<protein>
    <submittedName>
        <fullName evidence="2">Uncharacterized protein</fullName>
    </submittedName>
</protein>
<dbReference type="Proteomes" id="UP000265520">
    <property type="component" value="Unassembled WGS sequence"/>
</dbReference>
<keyword evidence="1" id="KW-1133">Transmembrane helix</keyword>
<sequence>MRGGREDSDLRIQSCCELMDQGALIPMILVMMMKMVIVVVILVMLLL</sequence>
<evidence type="ECO:0000313" key="3">
    <source>
        <dbReference type="Proteomes" id="UP000265520"/>
    </source>
</evidence>
<feature type="transmembrane region" description="Helical" evidence="1">
    <location>
        <begin position="23"/>
        <end position="46"/>
    </location>
</feature>
<reference evidence="2 3" key="1">
    <citation type="journal article" date="2018" name="Front. Plant Sci.">
        <title>Red Clover (Trifolium pratense) and Zigzag Clover (T. medium) - A Picture of Genomic Similarities and Differences.</title>
        <authorList>
            <person name="Dluhosova J."/>
            <person name="Istvanek J."/>
            <person name="Nedelnik J."/>
            <person name="Repkova J."/>
        </authorList>
    </citation>
    <scope>NUCLEOTIDE SEQUENCE [LARGE SCALE GENOMIC DNA]</scope>
    <source>
        <strain evidence="3">cv. 10/8</strain>
        <tissue evidence="2">Leaf</tissue>
    </source>
</reference>
<dbReference type="EMBL" id="LXQA010559130">
    <property type="protein sequence ID" value="MCI59202.1"/>
    <property type="molecule type" value="Genomic_DNA"/>
</dbReference>
<evidence type="ECO:0000313" key="2">
    <source>
        <dbReference type="EMBL" id="MCI59202.1"/>
    </source>
</evidence>
<dbReference type="AlphaFoldDB" id="A0A392TE39"/>
<evidence type="ECO:0000256" key="1">
    <source>
        <dbReference type="SAM" id="Phobius"/>
    </source>
</evidence>
<keyword evidence="1" id="KW-0812">Transmembrane</keyword>
<comment type="caution">
    <text evidence="2">The sequence shown here is derived from an EMBL/GenBank/DDBJ whole genome shotgun (WGS) entry which is preliminary data.</text>
</comment>
<proteinExistence type="predicted"/>
<keyword evidence="3" id="KW-1185">Reference proteome</keyword>
<organism evidence="2 3">
    <name type="scientific">Trifolium medium</name>
    <dbReference type="NCBI Taxonomy" id="97028"/>
    <lineage>
        <taxon>Eukaryota</taxon>
        <taxon>Viridiplantae</taxon>
        <taxon>Streptophyta</taxon>
        <taxon>Embryophyta</taxon>
        <taxon>Tracheophyta</taxon>
        <taxon>Spermatophyta</taxon>
        <taxon>Magnoliopsida</taxon>
        <taxon>eudicotyledons</taxon>
        <taxon>Gunneridae</taxon>
        <taxon>Pentapetalae</taxon>
        <taxon>rosids</taxon>
        <taxon>fabids</taxon>
        <taxon>Fabales</taxon>
        <taxon>Fabaceae</taxon>
        <taxon>Papilionoideae</taxon>
        <taxon>50 kb inversion clade</taxon>
        <taxon>NPAAA clade</taxon>
        <taxon>Hologalegina</taxon>
        <taxon>IRL clade</taxon>
        <taxon>Trifolieae</taxon>
        <taxon>Trifolium</taxon>
    </lineage>
</organism>
<accession>A0A392TE39</accession>
<name>A0A392TE39_9FABA</name>
<keyword evidence="1" id="KW-0472">Membrane</keyword>